<feature type="transmembrane region" description="Helical" evidence="10">
    <location>
        <begin position="209"/>
        <end position="231"/>
    </location>
</feature>
<keyword evidence="7 10" id="KW-0472">Membrane</keyword>
<feature type="domain" description="Serine-threonine/tyrosine-protein kinase catalytic" evidence="11">
    <location>
        <begin position="10"/>
        <end position="73"/>
    </location>
</feature>
<reference evidence="13" key="3">
    <citation type="submission" date="2015-04" db="UniProtKB">
        <authorList>
            <consortium name="EnsemblPlants"/>
        </authorList>
    </citation>
    <scope>IDENTIFICATION</scope>
    <source>
        <strain evidence="13">cv. Jemalong A17</strain>
    </source>
</reference>
<evidence type="ECO:0000259" key="11">
    <source>
        <dbReference type="Pfam" id="PF07714"/>
    </source>
</evidence>
<dbReference type="InterPro" id="IPR011009">
    <property type="entry name" value="Kinase-like_dom_sf"/>
</dbReference>
<evidence type="ECO:0000313" key="12">
    <source>
        <dbReference type="EMBL" id="AES80712.1"/>
    </source>
</evidence>
<keyword evidence="5" id="KW-0677">Repeat</keyword>
<evidence type="ECO:0000256" key="5">
    <source>
        <dbReference type="ARBA" id="ARBA00022737"/>
    </source>
</evidence>
<dbReference type="STRING" id="3880.G7KX88"/>
<name>G7KX88_MEDTR</name>
<evidence type="ECO:0000256" key="7">
    <source>
        <dbReference type="ARBA" id="ARBA00023136"/>
    </source>
</evidence>
<dbReference type="Pfam" id="PF07714">
    <property type="entry name" value="PK_Tyr_Ser-Thr"/>
    <property type="match status" value="1"/>
</dbReference>
<keyword evidence="9" id="KW-0325">Glycoprotein</keyword>
<dbReference type="GO" id="GO:0004672">
    <property type="term" value="F:protein kinase activity"/>
    <property type="evidence" value="ECO:0007669"/>
    <property type="project" value="InterPro"/>
</dbReference>
<dbReference type="AlphaFoldDB" id="G7KX88"/>
<gene>
    <name evidence="12" type="ordered locus">MTR_7g083960</name>
</gene>
<dbReference type="Gene3D" id="3.80.10.10">
    <property type="entry name" value="Ribonuclease Inhibitor"/>
    <property type="match status" value="1"/>
</dbReference>
<organism evidence="12 14">
    <name type="scientific">Medicago truncatula</name>
    <name type="common">Barrel medic</name>
    <name type="synonym">Medicago tribuloides</name>
    <dbReference type="NCBI Taxonomy" id="3880"/>
    <lineage>
        <taxon>Eukaryota</taxon>
        <taxon>Viridiplantae</taxon>
        <taxon>Streptophyta</taxon>
        <taxon>Embryophyta</taxon>
        <taxon>Tracheophyta</taxon>
        <taxon>Spermatophyta</taxon>
        <taxon>Magnoliopsida</taxon>
        <taxon>eudicotyledons</taxon>
        <taxon>Gunneridae</taxon>
        <taxon>Pentapetalae</taxon>
        <taxon>rosids</taxon>
        <taxon>fabids</taxon>
        <taxon>Fabales</taxon>
        <taxon>Fabaceae</taxon>
        <taxon>Papilionoideae</taxon>
        <taxon>50 kb inversion clade</taxon>
        <taxon>NPAAA clade</taxon>
        <taxon>Hologalegina</taxon>
        <taxon>IRL clade</taxon>
        <taxon>Trifolieae</taxon>
        <taxon>Medicago</taxon>
    </lineage>
</organism>
<dbReference type="EnsemblPlants" id="AES80712">
    <property type="protein sequence ID" value="AES80712"/>
    <property type="gene ID" value="MTR_7g083960"/>
</dbReference>
<keyword evidence="8" id="KW-0675">Receptor</keyword>
<dbReference type="PaxDb" id="3880-AES80712"/>
<evidence type="ECO:0000256" key="3">
    <source>
        <dbReference type="ARBA" id="ARBA00022692"/>
    </source>
</evidence>
<reference evidence="12 14" key="2">
    <citation type="journal article" date="2014" name="BMC Genomics">
        <title>An improved genome release (version Mt4.0) for the model legume Medicago truncatula.</title>
        <authorList>
            <person name="Tang H."/>
            <person name="Krishnakumar V."/>
            <person name="Bidwell S."/>
            <person name="Rosen B."/>
            <person name="Chan A."/>
            <person name="Zhou S."/>
            <person name="Gentzbittel L."/>
            <person name="Childs K.L."/>
            <person name="Yandell M."/>
            <person name="Gundlach H."/>
            <person name="Mayer K.F."/>
            <person name="Schwartz D.C."/>
            <person name="Town C.D."/>
        </authorList>
    </citation>
    <scope>GENOME REANNOTATION</scope>
    <source>
        <strain evidence="13 14">cv. Jemalong A17</strain>
    </source>
</reference>
<dbReference type="InterPro" id="IPR001245">
    <property type="entry name" value="Ser-Thr/Tyr_kinase_cat_dom"/>
</dbReference>
<dbReference type="Proteomes" id="UP000002051">
    <property type="component" value="Unassembled WGS sequence"/>
</dbReference>
<dbReference type="eggNOG" id="KOG1187">
    <property type="taxonomic scope" value="Eukaryota"/>
</dbReference>
<evidence type="ECO:0000256" key="10">
    <source>
        <dbReference type="SAM" id="Phobius"/>
    </source>
</evidence>
<evidence type="ECO:0000256" key="8">
    <source>
        <dbReference type="ARBA" id="ARBA00023170"/>
    </source>
</evidence>
<keyword evidence="4" id="KW-0732">Signal</keyword>
<accession>G7KX88</accession>
<keyword evidence="2" id="KW-0433">Leucine-rich repeat</keyword>
<keyword evidence="3 10" id="KW-0812">Transmembrane</keyword>
<reference evidence="12 14" key="1">
    <citation type="journal article" date="2011" name="Nature">
        <title>The Medicago genome provides insight into the evolution of rhizobial symbioses.</title>
        <authorList>
            <person name="Young N.D."/>
            <person name="Debelle F."/>
            <person name="Oldroyd G.E."/>
            <person name="Geurts R."/>
            <person name="Cannon S.B."/>
            <person name="Udvardi M.K."/>
            <person name="Benedito V.A."/>
            <person name="Mayer K.F."/>
            <person name="Gouzy J."/>
            <person name="Schoof H."/>
            <person name="Van de Peer Y."/>
            <person name="Proost S."/>
            <person name="Cook D.R."/>
            <person name="Meyers B.C."/>
            <person name="Spannagl M."/>
            <person name="Cheung F."/>
            <person name="De Mita S."/>
            <person name="Krishnakumar V."/>
            <person name="Gundlach H."/>
            <person name="Zhou S."/>
            <person name="Mudge J."/>
            <person name="Bharti A.K."/>
            <person name="Murray J.D."/>
            <person name="Naoumkina M.A."/>
            <person name="Rosen B."/>
            <person name="Silverstein K.A."/>
            <person name="Tang H."/>
            <person name="Rombauts S."/>
            <person name="Zhao P.X."/>
            <person name="Zhou P."/>
            <person name="Barbe V."/>
            <person name="Bardou P."/>
            <person name="Bechner M."/>
            <person name="Bellec A."/>
            <person name="Berger A."/>
            <person name="Berges H."/>
            <person name="Bidwell S."/>
            <person name="Bisseling T."/>
            <person name="Choisne N."/>
            <person name="Couloux A."/>
            <person name="Denny R."/>
            <person name="Deshpande S."/>
            <person name="Dai X."/>
            <person name="Doyle J.J."/>
            <person name="Dudez A.M."/>
            <person name="Farmer A.D."/>
            <person name="Fouteau S."/>
            <person name="Franken C."/>
            <person name="Gibelin C."/>
            <person name="Gish J."/>
            <person name="Goldstein S."/>
            <person name="Gonzalez A.J."/>
            <person name="Green P.J."/>
            <person name="Hallab A."/>
            <person name="Hartog M."/>
            <person name="Hua A."/>
            <person name="Humphray S.J."/>
            <person name="Jeong D.H."/>
            <person name="Jing Y."/>
            <person name="Jocker A."/>
            <person name="Kenton S.M."/>
            <person name="Kim D.J."/>
            <person name="Klee K."/>
            <person name="Lai H."/>
            <person name="Lang C."/>
            <person name="Lin S."/>
            <person name="Macmil S.L."/>
            <person name="Magdelenat G."/>
            <person name="Matthews L."/>
            <person name="McCorrison J."/>
            <person name="Monaghan E.L."/>
            <person name="Mun J.H."/>
            <person name="Najar F.Z."/>
            <person name="Nicholson C."/>
            <person name="Noirot C."/>
            <person name="O'Bleness M."/>
            <person name="Paule C.R."/>
            <person name="Poulain J."/>
            <person name="Prion F."/>
            <person name="Qin B."/>
            <person name="Qu C."/>
            <person name="Retzel E.F."/>
            <person name="Riddle C."/>
            <person name="Sallet E."/>
            <person name="Samain S."/>
            <person name="Samson N."/>
            <person name="Sanders I."/>
            <person name="Saurat O."/>
            <person name="Scarpelli C."/>
            <person name="Schiex T."/>
            <person name="Segurens B."/>
            <person name="Severin A.J."/>
            <person name="Sherrier D.J."/>
            <person name="Shi R."/>
            <person name="Sims S."/>
            <person name="Singer S.R."/>
            <person name="Sinharoy S."/>
            <person name="Sterck L."/>
            <person name="Viollet A."/>
            <person name="Wang B.B."/>
            <person name="Wang K."/>
            <person name="Wang M."/>
            <person name="Wang X."/>
            <person name="Warfsmann J."/>
            <person name="Weissenbach J."/>
            <person name="White D.D."/>
            <person name="White J.D."/>
            <person name="Wiley G.B."/>
            <person name="Wincker P."/>
            <person name="Xing Y."/>
            <person name="Yang L."/>
            <person name="Yao Z."/>
            <person name="Ying F."/>
            <person name="Zhai J."/>
            <person name="Zhou L."/>
            <person name="Zuber A."/>
            <person name="Denarie J."/>
            <person name="Dixon R.A."/>
            <person name="May G.D."/>
            <person name="Schwartz D.C."/>
            <person name="Rogers J."/>
            <person name="Quetier F."/>
            <person name="Town C.D."/>
            <person name="Roe B.A."/>
        </authorList>
    </citation>
    <scope>NUCLEOTIDE SEQUENCE [LARGE SCALE GENOMIC DNA]</scope>
    <source>
        <strain evidence="12">A17</strain>
        <strain evidence="13 14">cv. Jemalong A17</strain>
    </source>
</reference>
<evidence type="ECO:0000256" key="2">
    <source>
        <dbReference type="ARBA" id="ARBA00022614"/>
    </source>
</evidence>
<dbReference type="InterPro" id="IPR052422">
    <property type="entry name" value="Auxin_Ser/Thr_Kinase"/>
</dbReference>
<evidence type="ECO:0000256" key="6">
    <source>
        <dbReference type="ARBA" id="ARBA00022989"/>
    </source>
</evidence>
<protein>
    <submittedName>
        <fullName evidence="12">Tyrosine kinase family protein</fullName>
    </submittedName>
</protein>
<keyword evidence="12" id="KW-0418">Kinase</keyword>
<dbReference type="GO" id="GO:0016020">
    <property type="term" value="C:membrane"/>
    <property type="evidence" value="ECO:0007669"/>
    <property type="project" value="UniProtKB-SubCell"/>
</dbReference>
<dbReference type="EMBL" id="CM001223">
    <property type="protein sequence ID" value="AES80712.1"/>
    <property type="molecule type" value="Genomic_DNA"/>
</dbReference>
<evidence type="ECO:0000256" key="4">
    <source>
        <dbReference type="ARBA" id="ARBA00022729"/>
    </source>
</evidence>
<evidence type="ECO:0000256" key="1">
    <source>
        <dbReference type="ARBA" id="ARBA00004167"/>
    </source>
</evidence>
<evidence type="ECO:0000256" key="9">
    <source>
        <dbReference type="ARBA" id="ARBA00023180"/>
    </source>
</evidence>
<keyword evidence="6 10" id="KW-1133">Transmembrane helix</keyword>
<dbReference type="Gene3D" id="3.30.200.20">
    <property type="entry name" value="Phosphorylase Kinase, domain 1"/>
    <property type="match status" value="1"/>
</dbReference>
<dbReference type="PANTHER" id="PTHR47986">
    <property type="entry name" value="OSJNBA0070M12.3 PROTEIN"/>
    <property type="match status" value="1"/>
</dbReference>
<dbReference type="HOGENOM" id="CLU_1035731_0_0_1"/>
<sequence>MLCPGRICAYEKLGKGGFRVVYNISLRDSHQVEVKIINDSKGDGKDFINEVDRITRTSHVNIVSLLGFCYENKIKKGILALRWICDTYCDYLYMYELQLNLLTGLIPPSLFTLPNLKSNLGINKFFGSDVGPCDPQVKISLEILESFGHAYFVSNGKGKDDCIDEGVVKLNLTLAENRLIGSIPHILTTLPQLQLLDVSNNNLSGPIKYVSLGGRIILLNSVMIAISIFFLSFMKIPAKVVTGENGNSYPKIISLGRGWRELKNLLGQT</sequence>
<evidence type="ECO:0000313" key="14">
    <source>
        <dbReference type="Proteomes" id="UP000002051"/>
    </source>
</evidence>
<dbReference type="InterPro" id="IPR032675">
    <property type="entry name" value="LRR_dom_sf"/>
</dbReference>
<dbReference type="PANTHER" id="PTHR47986:SF10">
    <property type="entry name" value="RECEPTOR-LIKE KINASE TMK4"/>
    <property type="match status" value="1"/>
</dbReference>
<evidence type="ECO:0000313" key="13">
    <source>
        <dbReference type="EnsemblPlants" id="AES80712"/>
    </source>
</evidence>
<dbReference type="SUPFAM" id="SSF52058">
    <property type="entry name" value="L domain-like"/>
    <property type="match status" value="1"/>
</dbReference>
<proteinExistence type="predicted"/>
<comment type="subcellular location">
    <subcellularLocation>
        <location evidence="1">Membrane</location>
        <topology evidence="1">Single-pass membrane protein</topology>
    </subcellularLocation>
</comment>
<dbReference type="SUPFAM" id="SSF56112">
    <property type="entry name" value="Protein kinase-like (PK-like)"/>
    <property type="match status" value="1"/>
</dbReference>
<keyword evidence="14" id="KW-1185">Reference proteome</keyword>
<keyword evidence="12" id="KW-0808">Transferase</keyword>